<evidence type="ECO:0000256" key="4">
    <source>
        <dbReference type="ARBA" id="ARBA00022840"/>
    </source>
</evidence>
<dbReference type="CDD" id="cd10147">
    <property type="entry name" value="Wzt_C-like"/>
    <property type="match status" value="1"/>
</dbReference>
<sequence length="425" mass="47550">MSVILKAENISKQYRLGIVGTGTISHDLNRWWAGIRGKEDPYLKVGSVNNRSTKADSDYVWALRDINFEVQQGEVLGIIGKNGAGKSTLLKILSRVTIPTTGEIKTKGRIASLLEVGTGFHPELTGRENIYLNGAILGMSKAEIRAKEEEIIQFSGCERYVDTPVKRYSSGMRVRLAFAVAAFLEPDILVIDEVLAVGDAEFQKKAIGKMQDISQGDGRTVLFVSHNMAAVKSLCTRAIVLEHGKTVFEGDTDAAVDFYLKVNEESKSSYIGTRKERSGSGEITIDKILLFNKSNALVNSVLSGDFLKMRVEFKIKTYISERLIFGFSINDYHNVMKVMMVSDEMEVDVNSLIQRGYIDICFNRLALRGGDYNFQFILSKNTTAERDHVDYIDRAFRLNVLPGDFFNIGKVNRKYNALIVPCEFK</sequence>
<dbReference type="Pfam" id="PF14524">
    <property type="entry name" value="Wzt_C"/>
    <property type="match status" value="1"/>
</dbReference>
<evidence type="ECO:0000256" key="1">
    <source>
        <dbReference type="ARBA" id="ARBA00005417"/>
    </source>
</evidence>
<evidence type="ECO:0000259" key="5">
    <source>
        <dbReference type="PROSITE" id="PS50893"/>
    </source>
</evidence>
<dbReference type="PROSITE" id="PS00211">
    <property type="entry name" value="ABC_TRANSPORTER_1"/>
    <property type="match status" value="1"/>
</dbReference>
<evidence type="ECO:0000313" key="6">
    <source>
        <dbReference type="EMBL" id="MFD2550388.1"/>
    </source>
</evidence>
<reference evidence="7" key="1">
    <citation type="journal article" date="2019" name="Int. J. Syst. Evol. Microbiol.">
        <title>The Global Catalogue of Microorganisms (GCM) 10K type strain sequencing project: providing services to taxonomists for standard genome sequencing and annotation.</title>
        <authorList>
            <consortium name="The Broad Institute Genomics Platform"/>
            <consortium name="The Broad Institute Genome Sequencing Center for Infectious Disease"/>
            <person name="Wu L."/>
            <person name="Ma J."/>
        </authorList>
    </citation>
    <scope>NUCLEOTIDE SEQUENCE [LARGE SCALE GENOMIC DNA]</scope>
    <source>
        <strain evidence="7">KCTC 42587</strain>
    </source>
</reference>
<dbReference type="Gene3D" id="3.40.50.300">
    <property type="entry name" value="P-loop containing nucleotide triphosphate hydrolases"/>
    <property type="match status" value="1"/>
</dbReference>
<dbReference type="PANTHER" id="PTHR46743">
    <property type="entry name" value="TEICHOIC ACIDS EXPORT ATP-BINDING PROTEIN TAGH"/>
    <property type="match status" value="1"/>
</dbReference>
<evidence type="ECO:0000256" key="2">
    <source>
        <dbReference type="ARBA" id="ARBA00022448"/>
    </source>
</evidence>
<dbReference type="InterPro" id="IPR003593">
    <property type="entry name" value="AAA+_ATPase"/>
</dbReference>
<evidence type="ECO:0000313" key="7">
    <source>
        <dbReference type="Proteomes" id="UP001597472"/>
    </source>
</evidence>
<dbReference type="EMBL" id="JBHULS010000001">
    <property type="protein sequence ID" value="MFD2550388.1"/>
    <property type="molecule type" value="Genomic_DNA"/>
</dbReference>
<protein>
    <submittedName>
        <fullName evidence="6">ABC transporter ATP-binding protein</fullName>
    </submittedName>
</protein>
<dbReference type="InterPro" id="IPR027417">
    <property type="entry name" value="P-loop_NTPase"/>
</dbReference>
<dbReference type="RefSeq" id="WP_376891139.1">
    <property type="nucleotide sequence ID" value="NZ_JBHULS010000001.1"/>
</dbReference>
<dbReference type="Proteomes" id="UP001597472">
    <property type="component" value="Unassembled WGS sequence"/>
</dbReference>
<dbReference type="SMART" id="SM00382">
    <property type="entry name" value="AAA"/>
    <property type="match status" value="1"/>
</dbReference>
<dbReference type="GO" id="GO:0005524">
    <property type="term" value="F:ATP binding"/>
    <property type="evidence" value="ECO:0007669"/>
    <property type="project" value="UniProtKB-KW"/>
</dbReference>
<evidence type="ECO:0000256" key="3">
    <source>
        <dbReference type="ARBA" id="ARBA00022741"/>
    </source>
</evidence>
<dbReference type="InterPro" id="IPR015860">
    <property type="entry name" value="ABC_transpr_TagH-like"/>
</dbReference>
<accession>A0ABW5KPK4</accession>
<dbReference type="PROSITE" id="PS50893">
    <property type="entry name" value="ABC_TRANSPORTER_2"/>
    <property type="match status" value="1"/>
</dbReference>
<gene>
    <name evidence="6" type="ORF">ACFSQP_01040</name>
</gene>
<comment type="similarity">
    <text evidence="1">Belongs to the ABC transporter superfamily.</text>
</comment>
<proteinExistence type="inferred from homology"/>
<dbReference type="Pfam" id="PF00005">
    <property type="entry name" value="ABC_tran"/>
    <property type="match status" value="1"/>
</dbReference>
<feature type="domain" description="ABC transporter" evidence="5">
    <location>
        <begin position="43"/>
        <end position="268"/>
    </location>
</feature>
<keyword evidence="4 6" id="KW-0067">ATP-binding</keyword>
<organism evidence="6 7">
    <name type="scientific">Bizionia sediminis</name>
    <dbReference type="NCBI Taxonomy" id="1737064"/>
    <lineage>
        <taxon>Bacteria</taxon>
        <taxon>Pseudomonadati</taxon>
        <taxon>Bacteroidota</taxon>
        <taxon>Flavobacteriia</taxon>
        <taxon>Flavobacteriales</taxon>
        <taxon>Flavobacteriaceae</taxon>
        <taxon>Bizionia</taxon>
    </lineage>
</organism>
<dbReference type="InterPro" id="IPR017871">
    <property type="entry name" value="ABC_transporter-like_CS"/>
</dbReference>
<keyword evidence="3" id="KW-0547">Nucleotide-binding</keyword>
<dbReference type="PANTHER" id="PTHR46743:SF2">
    <property type="entry name" value="TEICHOIC ACIDS EXPORT ATP-BINDING PROTEIN TAGH"/>
    <property type="match status" value="1"/>
</dbReference>
<name>A0ABW5KPK4_9FLAO</name>
<comment type="caution">
    <text evidence="6">The sequence shown here is derived from an EMBL/GenBank/DDBJ whole genome shotgun (WGS) entry which is preliminary data.</text>
</comment>
<dbReference type="CDD" id="cd03220">
    <property type="entry name" value="ABC_KpsT_Wzt"/>
    <property type="match status" value="1"/>
</dbReference>
<dbReference type="InterPro" id="IPR050683">
    <property type="entry name" value="Bact_Polysacc_Export_ATP-bd"/>
</dbReference>
<dbReference type="SUPFAM" id="SSF52540">
    <property type="entry name" value="P-loop containing nucleoside triphosphate hydrolases"/>
    <property type="match status" value="1"/>
</dbReference>
<dbReference type="InterPro" id="IPR003439">
    <property type="entry name" value="ABC_transporter-like_ATP-bd"/>
</dbReference>
<keyword evidence="2" id="KW-0813">Transport</keyword>
<keyword evidence="7" id="KW-1185">Reference proteome</keyword>
<dbReference type="Gene3D" id="2.70.50.60">
    <property type="entry name" value="abc- transporter (atp binding component) like domain"/>
    <property type="match status" value="1"/>
</dbReference>
<dbReference type="InterPro" id="IPR029439">
    <property type="entry name" value="Wzt_C"/>
</dbReference>